<feature type="transmembrane region" description="Helical" evidence="1">
    <location>
        <begin position="272"/>
        <end position="293"/>
    </location>
</feature>
<keyword evidence="1" id="KW-1133">Transmembrane helix</keyword>
<name>A0A396AAB1_9FIRM</name>
<feature type="transmembrane region" description="Helical" evidence="1">
    <location>
        <begin position="202"/>
        <end position="221"/>
    </location>
</feature>
<evidence type="ECO:0000256" key="1">
    <source>
        <dbReference type="SAM" id="Phobius"/>
    </source>
</evidence>
<protein>
    <recommendedName>
        <fullName evidence="4">Arsenic efflux protein</fullName>
    </recommendedName>
</protein>
<proteinExistence type="predicted"/>
<keyword evidence="1" id="KW-0472">Membrane</keyword>
<dbReference type="Pfam" id="PF11449">
    <property type="entry name" value="ArsP_2"/>
    <property type="match status" value="1"/>
</dbReference>
<accession>A0A396AAB1</accession>
<evidence type="ECO:0000313" key="3">
    <source>
        <dbReference type="Proteomes" id="UP000266391"/>
    </source>
</evidence>
<keyword evidence="1" id="KW-0812">Transmembrane</keyword>
<organism evidence="2 3">
    <name type="scientific">Roseburia inulinivorans</name>
    <dbReference type="NCBI Taxonomy" id="360807"/>
    <lineage>
        <taxon>Bacteria</taxon>
        <taxon>Bacillati</taxon>
        <taxon>Bacillota</taxon>
        <taxon>Clostridia</taxon>
        <taxon>Lachnospirales</taxon>
        <taxon>Lachnospiraceae</taxon>
        <taxon>Roseburia</taxon>
    </lineage>
</organism>
<feature type="transmembrane region" description="Helical" evidence="1">
    <location>
        <begin position="233"/>
        <end position="260"/>
    </location>
</feature>
<dbReference type="EMBL" id="QSIQ01000029">
    <property type="protein sequence ID" value="RHC99977.1"/>
    <property type="molecule type" value="Genomic_DNA"/>
</dbReference>
<comment type="caution">
    <text evidence="2">The sequence shown here is derived from an EMBL/GenBank/DDBJ whole genome shotgun (WGS) entry which is preliminary data.</text>
</comment>
<feature type="transmembrane region" description="Helical" evidence="1">
    <location>
        <begin position="177"/>
        <end position="196"/>
    </location>
</feature>
<evidence type="ECO:0000313" key="2">
    <source>
        <dbReference type="EMBL" id="RHC99977.1"/>
    </source>
</evidence>
<gene>
    <name evidence="2" type="ORF">DW813_14220</name>
</gene>
<dbReference type="NCBIfam" id="NF037962">
    <property type="entry name" value="arsenic_eff"/>
    <property type="match status" value="1"/>
</dbReference>
<reference evidence="2 3" key="1">
    <citation type="submission" date="2018-08" db="EMBL/GenBank/DDBJ databases">
        <title>A genome reference for cultivated species of the human gut microbiota.</title>
        <authorList>
            <person name="Zou Y."/>
            <person name="Xue W."/>
            <person name="Luo G."/>
        </authorList>
    </citation>
    <scope>NUCLEOTIDE SEQUENCE [LARGE SCALE GENOMIC DNA]</scope>
    <source>
        <strain evidence="2 3">AM32-8LB</strain>
    </source>
</reference>
<sequence>MQEAFVMLHILEHTLSHTIEDSVKLLPFLFFTYLFMELLEHTTGGKVQNKIKNAGKVGPLWGGLLGIMPQCGFSAAASSLYAGRVITVGTLLAVFLSTSDEMLPIFISESVALATIIKILGAKVCIAIISGFAAELVYVNVFKKKEKDMDIHVVCEEEHCSCEDGVLKSALKHTFKIFVYILLITFMLTFVIELIGEDQLAVVFQDIPVVGEMIAALVGLIPNCASSVVITELYLSGIIGAGAMMSGLLVNAGVGLLVLFRLNRDWKQNAGIMAALYGFGVVWGVIIEFLGIVF</sequence>
<feature type="transmembrane region" description="Helical" evidence="1">
    <location>
        <begin position="73"/>
        <end position="96"/>
    </location>
</feature>
<dbReference type="InterPro" id="IPR021552">
    <property type="entry name" value="ArsP_2"/>
</dbReference>
<dbReference type="AlphaFoldDB" id="A0A396AAB1"/>
<evidence type="ECO:0008006" key="4">
    <source>
        <dbReference type="Google" id="ProtNLM"/>
    </source>
</evidence>
<feature type="transmembrane region" description="Helical" evidence="1">
    <location>
        <begin position="116"/>
        <end position="139"/>
    </location>
</feature>
<dbReference type="Proteomes" id="UP000266391">
    <property type="component" value="Unassembled WGS sequence"/>
</dbReference>